<dbReference type="Proteomes" id="UP000597613">
    <property type="component" value="Unassembled WGS sequence"/>
</dbReference>
<feature type="transmembrane region" description="Helical" evidence="1">
    <location>
        <begin position="44"/>
        <end position="65"/>
    </location>
</feature>
<accession>A0ABR7APC0</accession>
<evidence type="ECO:0008006" key="4">
    <source>
        <dbReference type="Google" id="ProtNLM"/>
    </source>
</evidence>
<keyword evidence="1" id="KW-0472">Membrane</keyword>
<proteinExistence type="predicted"/>
<evidence type="ECO:0000256" key="1">
    <source>
        <dbReference type="SAM" id="Phobius"/>
    </source>
</evidence>
<organism evidence="2 3">
    <name type="scientific">Sphingomonas albertensis</name>
    <dbReference type="NCBI Taxonomy" id="2762591"/>
    <lineage>
        <taxon>Bacteria</taxon>
        <taxon>Pseudomonadati</taxon>
        <taxon>Pseudomonadota</taxon>
        <taxon>Alphaproteobacteria</taxon>
        <taxon>Sphingomonadales</taxon>
        <taxon>Sphingomonadaceae</taxon>
        <taxon>Sphingomonas</taxon>
    </lineage>
</organism>
<comment type="caution">
    <text evidence="2">The sequence shown here is derived from an EMBL/GenBank/DDBJ whole genome shotgun (WGS) entry which is preliminary data.</text>
</comment>
<keyword evidence="1" id="KW-0812">Transmembrane</keyword>
<keyword evidence="1" id="KW-1133">Transmembrane helix</keyword>
<evidence type="ECO:0000313" key="3">
    <source>
        <dbReference type="Proteomes" id="UP000597613"/>
    </source>
</evidence>
<protein>
    <recommendedName>
        <fullName evidence="4">DUF2231 domain-containing protein</fullName>
    </recommendedName>
</protein>
<dbReference type="RefSeq" id="WP_187504006.1">
    <property type="nucleotide sequence ID" value="NZ_CP162536.1"/>
</dbReference>
<keyword evidence="3" id="KW-1185">Reference proteome</keyword>
<sequence>MLTMRQANRRYLNRFIPSMTCYAVFLVGSNMVEAAYAPTGAPLIALAILPALPIIAVIWAMGMAIVEQPDEYVRAKLIHAMLIATALMLSVMTVWSFLEDTGAVPHKPVHLAFPLWCAGLLVGQVWLWARDRIAGHAA</sequence>
<dbReference type="EMBL" id="JACONT010000023">
    <property type="protein sequence ID" value="MBC3942305.1"/>
    <property type="molecule type" value="Genomic_DNA"/>
</dbReference>
<feature type="transmembrane region" description="Helical" evidence="1">
    <location>
        <begin position="110"/>
        <end position="129"/>
    </location>
</feature>
<name>A0ABR7APC0_9SPHN</name>
<gene>
    <name evidence="2" type="ORF">H8S47_11530</name>
</gene>
<feature type="transmembrane region" description="Helical" evidence="1">
    <location>
        <begin position="77"/>
        <end position="98"/>
    </location>
</feature>
<evidence type="ECO:0000313" key="2">
    <source>
        <dbReference type="EMBL" id="MBC3942305.1"/>
    </source>
</evidence>
<reference evidence="2 3" key="1">
    <citation type="submission" date="2020-08" db="EMBL/GenBank/DDBJ databases">
        <title>Putative novel bacterial strains isolated from necrotic wheat leaf tissues caused by Xanthomonas translucens.</title>
        <authorList>
            <person name="Tambong J.T."/>
        </authorList>
    </citation>
    <scope>NUCLEOTIDE SEQUENCE [LARGE SCALE GENOMIC DNA]</scope>
    <source>
        <strain evidence="3">DOAB 1063</strain>
    </source>
</reference>